<comment type="function">
    <text evidence="1">Specifically methylates the adenine in position 2030 of 23S rRNA.</text>
</comment>
<dbReference type="eggNOG" id="COG2961">
    <property type="taxonomic scope" value="Bacteria"/>
</dbReference>
<keyword evidence="1" id="KW-0698">rRNA processing</keyword>
<feature type="region of interest" description="Disordered" evidence="2">
    <location>
        <begin position="169"/>
        <end position="245"/>
    </location>
</feature>
<feature type="binding site" evidence="1">
    <location>
        <begin position="473"/>
        <end position="474"/>
    </location>
    <ligand>
        <name>S-adenosyl-L-methionine</name>
        <dbReference type="ChEBI" id="CHEBI:59789"/>
    </ligand>
</feature>
<evidence type="ECO:0000313" key="4">
    <source>
        <dbReference type="Proteomes" id="UP000033220"/>
    </source>
</evidence>
<protein>
    <recommendedName>
        <fullName evidence="1">Ribosomal RNA large subunit methyltransferase J</fullName>
        <ecNumber evidence="1">2.1.1.266</ecNumber>
    </recommendedName>
    <alternativeName>
        <fullName evidence="1">23S rRNA (adenine(2030)-N6)-methyltransferase</fullName>
    </alternativeName>
    <alternativeName>
        <fullName evidence="1">23S rRNA m6A2030 methyltransferase</fullName>
    </alternativeName>
</protein>
<dbReference type="AlphaFoldDB" id="H6SQ34"/>
<feature type="binding site" evidence="1">
    <location>
        <position position="448"/>
    </location>
    <ligand>
        <name>S-adenosyl-L-methionine</name>
        <dbReference type="ChEBI" id="CHEBI:59789"/>
    </ligand>
</feature>
<keyword evidence="4" id="KW-1185">Reference proteome</keyword>
<dbReference type="EC" id="2.1.1.266" evidence="1"/>
<organism evidence="3 4">
    <name type="scientific">Pararhodospirillum photometricum DSM 122</name>
    <dbReference type="NCBI Taxonomy" id="1150469"/>
    <lineage>
        <taxon>Bacteria</taxon>
        <taxon>Pseudomonadati</taxon>
        <taxon>Pseudomonadota</taxon>
        <taxon>Alphaproteobacteria</taxon>
        <taxon>Rhodospirillales</taxon>
        <taxon>Rhodospirillaceae</taxon>
        <taxon>Pararhodospirillum</taxon>
    </lineage>
</organism>
<comment type="similarity">
    <text evidence="1">Belongs to the RlmJ family.</text>
</comment>
<dbReference type="InterPro" id="IPR007473">
    <property type="entry name" value="RlmJ"/>
</dbReference>
<dbReference type="GO" id="GO:0036307">
    <property type="term" value="F:23S rRNA (adenine(2030)-N(6))-methyltransferase activity"/>
    <property type="evidence" value="ECO:0007669"/>
    <property type="project" value="UniProtKB-UniRule"/>
</dbReference>
<dbReference type="HAMAP" id="MF_00934">
    <property type="entry name" value="23SrRNA_methyltr_J"/>
    <property type="match status" value="1"/>
</dbReference>
<dbReference type="EMBL" id="HE663493">
    <property type="protein sequence ID" value="CCG07304.1"/>
    <property type="molecule type" value="Genomic_DNA"/>
</dbReference>
<keyword evidence="1" id="KW-0808">Transferase</keyword>
<comment type="catalytic activity">
    <reaction evidence="1">
        <text>adenosine(2030) in 23S rRNA + S-adenosyl-L-methionine = N(6)-methyladenosine(2030) in 23S rRNA + S-adenosyl-L-homocysteine + H(+)</text>
        <dbReference type="Rhea" id="RHEA:43736"/>
        <dbReference type="Rhea" id="RHEA-COMP:10668"/>
        <dbReference type="Rhea" id="RHEA-COMP:10669"/>
        <dbReference type="ChEBI" id="CHEBI:15378"/>
        <dbReference type="ChEBI" id="CHEBI:57856"/>
        <dbReference type="ChEBI" id="CHEBI:59789"/>
        <dbReference type="ChEBI" id="CHEBI:74411"/>
        <dbReference type="ChEBI" id="CHEBI:74449"/>
        <dbReference type="EC" id="2.1.1.266"/>
    </reaction>
</comment>
<feature type="active site" description="Proton acceptor" evidence="1">
    <location>
        <position position="494"/>
    </location>
</feature>
<feature type="site" description="Interaction with substrate rRNA" evidence="1">
    <location>
        <position position="332"/>
    </location>
</feature>
<keyword evidence="1" id="KW-0694">RNA-binding</keyword>
<keyword evidence="1" id="KW-0489">Methyltransferase</keyword>
<evidence type="ECO:0000256" key="2">
    <source>
        <dbReference type="SAM" id="MobiDB-lite"/>
    </source>
</evidence>
<dbReference type="KEGG" id="rpm:RSPPHO_00678"/>
<proteinExistence type="inferred from homology"/>
<dbReference type="GO" id="GO:0003723">
    <property type="term" value="F:RNA binding"/>
    <property type="evidence" value="ECO:0007669"/>
    <property type="project" value="UniProtKB-UniRule"/>
</dbReference>
<dbReference type="GO" id="GO:0070475">
    <property type="term" value="P:rRNA base methylation"/>
    <property type="evidence" value="ECO:0007669"/>
    <property type="project" value="UniProtKB-UniRule"/>
</dbReference>
<dbReference type="PATRIC" id="fig|1150469.3.peg.781"/>
<dbReference type="Pfam" id="PF04378">
    <property type="entry name" value="RsmJ"/>
    <property type="match status" value="1"/>
</dbReference>
<dbReference type="PANTHER" id="PTHR37426:SF1">
    <property type="entry name" value="RIBOSOMAL RNA LARGE SUBUNIT METHYLTRANSFERASE J"/>
    <property type="match status" value="1"/>
</dbReference>
<dbReference type="HOGENOM" id="CLU_447506_0_0_5"/>
<dbReference type="PANTHER" id="PTHR37426">
    <property type="entry name" value="RIBOSOMAL RNA LARGE SUBUNIT METHYLTRANSFERASE J"/>
    <property type="match status" value="1"/>
</dbReference>
<accession>H6SQ34</accession>
<name>H6SQ34_PARPM</name>
<dbReference type="Gene3D" id="3.40.50.150">
    <property type="entry name" value="Vaccinia Virus protein VP39"/>
    <property type="match status" value="1"/>
</dbReference>
<evidence type="ECO:0000313" key="3">
    <source>
        <dbReference type="EMBL" id="CCG07304.1"/>
    </source>
</evidence>
<dbReference type="GO" id="GO:0005829">
    <property type="term" value="C:cytosol"/>
    <property type="evidence" value="ECO:0007669"/>
    <property type="project" value="TreeGrafter"/>
</dbReference>
<feature type="binding site" evidence="1">
    <location>
        <position position="347"/>
    </location>
    <ligand>
        <name>S-adenosyl-L-methionine</name>
        <dbReference type="ChEBI" id="CHEBI:59789"/>
    </ligand>
</feature>
<evidence type="ECO:0000256" key="1">
    <source>
        <dbReference type="HAMAP-Rule" id="MF_00934"/>
    </source>
</evidence>
<dbReference type="SUPFAM" id="SSF53335">
    <property type="entry name" value="S-adenosyl-L-methionine-dependent methyltransferases"/>
    <property type="match status" value="1"/>
</dbReference>
<dbReference type="InterPro" id="IPR029063">
    <property type="entry name" value="SAM-dependent_MTases_sf"/>
</dbReference>
<reference evidence="3 4" key="1">
    <citation type="submission" date="2012-02" db="EMBL/GenBank/DDBJ databases">
        <title>Shotgun genome sequence of Phaeospirillum photometricum DSM 122.</title>
        <authorList>
            <person name="Duquesne K."/>
            <person name="Sturgis J."/>
        </authorList>
    </citation>
    <scope>NUCLEOTIDE SEQUENCE [LARGE SCALE GENOMIC DNA]</scope>
    <source>
        <strain evidence="4">DSM122</strain>
    </source>
</reference>
<sequence length="610" mass="66140">MGDGGSHKRSWHFGPGRRRHDLEQALLKPQAKAREQAVKGLARLRVQVLPGHLDQPTGQHGPPVMEQTLLNGLQAAPLPWPRVGVAGVSGVQADDQGGLRQQEMDQSHQGSIKPLAIKDMVGPRSLFLQTLKNPLRRFEGIVGRQGLQAFREHTCPAIMAIPGFEACDQGGDKPQRRSAVNVGMGRQNGPNPLGRGRGQTDQKHRQAGGIAMAAPGGEKDRCLGGHDSPGPRGQAPRIERASHGVRRDSLEQPCFPFRFRLVLAHTPRIPAPRPHPRPVRSCLAPSHRHLAPCLWLGHGNEVGPGRQGVTQGLSWCLSLVFIVCPPDCSMNYDHAFHAGNFADVLKHACLCLCLVHLRQKDKPFVVFDTHAGQGRFDLAGPQAQKTQEAARGIVRLLTRPGPRPDALIPYVDAVRALGWVNGALRAYPGSPLLAHHLMRPRDRLVVAELHPVHVRALGALLGGRAQTRVEARDGYSVLKALLPPTERRGLVLIDPPFERRDEFTALARALRESLKRWASGTYLVWYPIKDEAAVAAFLASVAEEAPCPGLVARLQVRPATAGSGLAGTGLLVLNPPFALSEALPSLLPWLAETLGEAGQGTWHLSDLGRP</sequence>
<keyword evidence="1" id="KW-0949">S-adenosyl-L-methionine</keyword>
<comment type="subunit">
    <text evidence="1">Monomer.</text>
</comment>
<feature type="binding site" evidence="1">
    <location>
        <position position="430"/>
    </location>
    <ligand>
        <name>S-adenosyl-L-methionine</name>
        <dbReference type="ChEBI" id="CHEBI:59789"/>
    </ligand>
</feature>
<feature type="binding site" evidence="1">
    <location>
        <position position="494"/>
    </location>
    <ligand>
        <name>S-adenosyl-L-methionine</name>
        <dbReference type="ChEBI" id="CHEBI:59789"/>
    </ligand>
</feature>
<dbReference type="Proteomes" id="UP000033220">
    <property type="component" value="Chromosome DSM 122"/>
</dbReference>
<gene>
    <name evidence="1" type="primary">rlmJ</name>
    <name evidence="3" type="ORF">RSPPHO_00678</name>
</gene>
<dbReference type="STRING" id="1150469.RSPPHO_00678"/>
<feature type="binding site" evidence="1">
    <location>
        <position position="370"/>
    </location>
    <ligand>
        <name>S-adenosyl-L-methionine</name>
        <dbReference type="ChEBI" id="CHEBI:59789"/>
    </ligand>
</feature>